<evidence type="ECO:0000256" key="1">
    <source>
        <dbReference type="SAM" id="Phobius"/>
    </source>
</evidence>
<sequence length="149" mass="16505">MQTGKGCLKFTLIAAVAIILFIVFLVRQCRDKSYTAEDITMSEIKDSEGDMGIAGSPAPTLNKHVQHEEAPAWIQGNWHVDTDYGGISLKIHGNQIAETSGGETTYGSYTYQNPYLYCDFGDNNIFVYRLVEETKQIDAGTGILMNKLD</sequence>
<dbReference type="AlphaFoldDB" id="D1PY86"/>
<protein>
    <submittedName>
        <fullName evidence="2">Uncharacterized protein</fullName>
    </submittedName>
</protein>
<reference evidence="2 3" key="1">
    <citation type="submission" date="2009-10" db="EMBL/GenBank/DDBJ databases">
        <authorList>
            <person name="Qin X."/>
            <person name="Bachman B."/>
            <person name="Battles P."/>
            <person name="Bell A."/>
            <person name="Bess C."/>
            <person name="Bickham C."/>
            <person name="Chaboub L."/>
            <person name="Chen D."/>
            <person name="Coyle M."/>
            <person name="Deiros D.R."/>
            <person name="Dinh H."/>
            <person name="Forbes L."/>
            <person name="Fowler G."/>
            <person name="Francisco L."/>
            <person name="Fu Q."/>
            <person name="Gubbala S."/>
            <person name="Hale W."/>
            <person name="Han Y."/>
            <person name="Hemphill L."/>
            <person name="Highlander S.K."/>
            <person name="Hirani K."/>
            <person name="Hogues M."/>
            <person name="Jackson L."/>
            <person name="Jakkamsetti A."/>
            <person name="Javaid M."/>
            <person name="Jiang H."/>
            <person name="Korchina V."/>
            <person name="Kovar C."/>
            <person name="Lara F."/>
            <person name="Lee S."/>
            <person name="Mata R."/>
            <person name="Mathew T."/>
            <person name="Moen C."/>
            <person name="Morales K."/>
            <person name="Munidasa M."/>
            <person name="Nazareth L."/>
            <person name="Ngo R."/>
            <person name="Nguyen L."/>
            <person name="Okwuonu G."/>
            <person name="Ongeri F."/>
            <person name="Patil S."/>
            <person name="Petrosino J."/>
            <person name="Pham C."/>
            <person name="Pham P."/>
            <person name="Pu L.-L."/>
            <person name="Puazo M."/>
            <person name="Raj R."/>
            <person name="Reid J."/>
            <person name="Rouhana J."/>
            <person name="Saada N."/>
            <person name="Shang Y."/>
            <person name="Simmons D."/>
            <person name="Thornton R."/>
            <person name="Warren J."/>
            <person name="Weissenberger G."/>
            <person name="Zhang J."/>
            <person name="Zhang L."/>
            <person name="Zhou C."/>
            <person name="Zhu D."/>
            <person name="Muzny D."/>
            <person name="Worley K."/>
            <person name="Gibbs R."/>
        </authorList>
    </citation>
    <scope>NUCLEOTIDE SEQUENCE [LARGE SCALE GENOMIC DNA]</scope>
    <source>
        <strain evidence="2 3">DSM 17361</strain>
    </source>
</reference>
<keyword evidence="3" id="KW-1185">Reference proteome</keyword>
<evidence type="ECO:0000313" key="3">
    <source>
        <dbReference type="Proteomes" id="UP000003160"/>
    </source>
</evidence>
<name>D1PY86_9BACT</name>
<organism evidence="2 3">
    <name type="scientific">Hallella bergensis DSM 17361</name>
    <dbReference type="NCBI Taxonomy" id="585502"/>
    <lineage>
        <taxon>Bacteria</taxon>
        <taxon>Pseudomonadati</taxon>
        <taxon>Bacteroidota</taxon>
        <taxon>Bacteroidia</taxon>
        <taxon>Bacteroidales</taxon>
        <taxon>Prevotellaceae</taxon>
        <taxon>Hallella</taxon>
    </lineage>
</organism>
<gene>
    <name evidence="2" type="ORF">HMPREF0645_1921</name>
</gene>
<accession>D1PY86</accession>
<keyword evidence="1" id="KW-1133">Transmembrane helix</keyword>
<evidence type="ECO:0000313" key="2">
    <source>
        <dbReference type="EMBL" id="EFA43637.1"/>
    </source>
</evidence>
<keyword evidence="1" id="KW-0812">Transmembrane</keyword>
<proteinExistence type="predicted"/>
<dbReference type="Proteomes" id="UP000003160">
    <property type="component" value="Unassembled WGS sequence"/>
</dbReference>
<dbReference type="HOGENOM" id="CLU_1747984_0_0_10"/>
<dbReference type="EMBL" id="ACKS01000076">
    <property type="protein sequence ID" value="EFA43637.1"/>
    <property type="molecule type" value="Genomic_DNA"/>
</dbReference>
<keyword evidence="1" id="KW-0472">Membrane</keyword>
<feature type="transmembrane region" description="Helical" evidence="1">
    <location>
        <begin position="7"/>
        <end position="26"/>
    </location>
</feature>
<comment type="caution">
    <text evidence="2">The sequence shown here is derived from an EMBL/GenBank/DDBJ whole genome shotgun (WGS) entry which is preliminary data.</text>
</comment>